<feature type="compositionally biased region" description="Acidic residues" evidence="1">
    <location>
        <begin position="629"/>
        <end position="647"/>
    </location>
</feature>
<feature type="domain" description="TNase-like" evidence="2">
    <location>
        <begin position="419"/>
        <end position="564"/>
    </location>
</feature>
<dbReference type="SMART" id="SM00318">
    <property type="entry name" value="SNc"/>
    <property type="match status" value="1"/>
</dbReference>
<accession>A0ABW4HN88</accession>
<feature type="domain" description="LTD" evidence="3">
    <location>
        <begin position="30"/>
        <end position="184"/>
    </location>
</feature>
<evidence type="ECO:0000256" key="1">
    <source>
        <dbReference type="SAM" id="MobiDB-lite"/>
    </source>
</evidence>
<dbReference type="Gene3D" id="2.40.50.90">
    <property type="match status" value="1"/>
</dbReference>
<organism evidence="4 5">
    <name type="scientific">Oceanobacillus luteolus</name>
    <dbReference type="NCBI Taxonomy" id="1274358"/>
    <lineage>
        <taxon>Bacteria</taxon>
        <taxon>Bacillati</taxon>
        <taxon>Bacillota</taxon>
        <taxon>Bacilli</taxon>
        <taxon>Bacillales</taxon>
        <taxon>Bacillaceae</taxon>
        <taxon>Oceanobacillus</taxon>
    </lineage>
</organism>
<dbReference type="Pfam" id="PF00932">
    <property type="entry name" value="LTD"/>
    <property type="match status" value="1"/>
</dbReference>
<dbReference type="Proteomes" id="UP001597221">
    <property type="component" value="Unassembled WGS sequence"/>
</dbReference>
<protein>
    <submittedName>
        <fullName evidence="4">Thermonuclease family protein</fullName>
    </submittedName>
</protein>
<reference evidence="5" key="1">
    <citation type="journal article" date="2019" name="Int. J. Syst. Evol. Microbiol.">
        <title>The Global Catalogue of Microorganisms (GCM) 10K type strain sequencing project: providing services to taxonomists for standard genome sequencing and annotation.</title>
        <authorList>
            <consortium name="The Broad Institute Genomics Platform"/>
            <consortium name="The Broad Institute Genome Sequencing Center for Infectious Disease"/>
            <person name="Wu L."/>
            <person name="Ma J."/>
        </authorList>
    </citation>
    <scope>NUCLEOTIDE SEQUENCE [LARGE SCALE GENOMIC DNA]</scope>
    <source>
        <strain evidence="5">CGMCC 1.12376</strain>
    </source>
</reference>
<dbReference type="PANTHER" id="PTHR42834:SF1">
    <property type="entry name" value="ENDONUCLEASE_EXONUCLEASE_PHOSPHATASE FAMILY PROTEIN (AFU_ORTHOLOGUE AFUA_3G09210)"/>
    <property type="match status" value="1"/>
</dbReference>
<dbReference type="InterPro" id="IPR016071">
    <property type="entry name" value="Staphylococal_nuclease_OB-fold"/>
</dbReference>
<evidence type="ECO:0000259" key="2">
    <source>
        <dbReference type="PROSITE" id="PS50830"/>
    </source>
</evidence>
<proteinExistence type="predicted"/>
<feature type="region of interest" description="Disordered" evidence="1">
    <location>
        <begin position="621"/>
        <end position="647"/>
    </location>
</feature>
<dbReference type="PANTHER" id="PTHR42834">
    <property type="entry name" value="ENDONUCLEASE/EXONUCLEASE/PHOSPHATASE FAMILY PROTEIN (AFU_ORTHOLOGUE AFUA_3G09210)"/>
    <property type="match status" value="1"/>
</dbReference>
<gene>
    <name evidence="4" type="ORF">ACFSBH_03740</name>
</gene>
<dbReference type="CDD" id="cd04486">
    <property type="entry name" value="YhcR_OBF_like"/>
    <property type="match status" value="1"/>
</dbReference>
<evidence type="ECO:0000313" key="5">
    <source>
        <dbReference type="Proteomes" id="UP001597221"/>
    </source>
</evidence>
<dbReference type="InterPro" id="IPR035437">
    <property type="entry name" value="SNase_OB-fold_sf"/>
</dbReference>
<evidence type="ECO:0000259" key="3">
    <source>
        <dbReference type="PROSITE" id="PS51841"/>
    </source>
</evidence>
<dbReference type="Pfam" id="PF00565">
    <property type="entry name" value="SNase"/>
    <property type="match status" value="1"/>
</dbReference>
<evidence type="ECO:0000313" key="4">
    <source>
        <dbReference type="EMBL" id="MFD1606775.1"/>
    </source>
</evidence>
<dbReference type="EMBL" id="JBHUDE010000011">
    <property type="protein sequence ID" value="MFD1606775.1"/>
    <property type="molecule type" value="Genomic_DNA"/>
</dbReference>
<comment type="caution">
    <text evidence="4">The sequence shown here is derived from an EMBL/GenBank/DDBJ whole genome shotgun (WGS) entry which is preliminary data.</text>
</comment>
<sequence length="734" mass="80917">MRNPVSEKAFHLLLAFALVLMSFTGVFAIISTAESNEVTADELFISEYVEGSSFNKAIEIYNGTGEAVDLSDYQISLYSNGAAQATQSLNLSGTLEHGDVYVLAHGSADSAILSIADVTNNTVINFNGDDALSLNKNSEVIDVVGEIGVRENFGQDKTLVRGSGVTGPVTVYQVLDWDEYASNTFAYLGSHVMDGVDPVDPPEEPGEPGNPDVDEYTIDEARQLADGTVVRVEGIVTADSRALSNGAQFTTYIQDETAGINLFAYNQDALPDVNKGDKIVVTGELATYNGLKEVVPASIEVVAENQPLPEPKQITLEDLQNPQIAENYEGQLVEVQGFINNIPASPAGGGYNVSLIDGDFNGTTLRVMENALDITQVEEDFWYDITAIVSQYNTYQLIPTEQADIVKSEVQPDPPSASGYYEATVERITDGDTIRIQDPVFGETRIRFLNMDTAETYAAKNKDPKRAEINANQKYYGDLATEHISTLIQPGDKIYLKVGDQPTDDYGRILAEVIREDGLNVNLEMVRAGFASTYFLAPIDEEAYPVYQEAVRTAEEQGLGIWNPENPLLELPFAFRANDDQKGFLRYVGNSDTMEYVEPDLWSTVPVDKRIFFVSAEEAESYGFRPEGSEEEPEEPVDPEEPVEPEEPNYVVIEPKKNNGTATIHNKEFDKVQDGDHVLINIYNEKKSRSLLLNKKQVDLLKEKNAYLTVTDGTKSETFKMTDVKTSVLKVTLK</sequence>
<dbReference type="PROSITE" id="PS51841">
    <property type="entry name" value="LTD"/>
    <property type="match status" value="1"/>
</dbReference>
<dbReference type="InterPro" id="IPR001322">
    <property type="entry name" value="Lamin_tail_dom"/>
</dbReference>
<dbReference type="RefSeq" id="WP_379596090.1">
    <property type="nucleotide sequence ID" value="NZ_JBHUDE010000011.1"/>
</dbReference>
<keyword evidence="5" id="KW-1185">Reference proteome</keyword>
<name>A0ABW4HN88_9BACI</name>
<dbReference type="PROSITE" id="PS50830">
    <property type="entry name" value="TNASE_3"/>
    <property type="match status" value="1"/>
</dbReference>
<dbReference type="SUPFAM" id="SSF50199">
    <property type="entry name" value="Staphylococcal nuclease"/>
    <property type="match status" value="1"/>
</dbReference>